<proteinExistence type="predicted"/>
<dbReference type="AlphaFoldDB" id="U5D1A8"/>
<accession>U5D1A8</accession>
<sequence>MESTLGLWFHLLRVLVEQSPWPLKDFFKLTIMASPSNYKDFFKLKIMASPSKYFFFCASPWGSSLLMVKR</sequence>
<evidence type="ECO:0000313" key="2">
    <source>
        <dbReference type="Proteomes" id="UP000017836"/>
    </source>
</evidence>
<dbReference type="Proteomes" id="UP000017836">
    <property type="component" value="Unassembled WGS sequence"/>
</dbReference>
<protein>
    <submittedName>
        <fullName evidence="1">Uncharacterized protein</fullName>
    </submittedName>
</protein>
<reference evidence="2" key="1">
    <citation type="journal article" date="2013" name="Science">
        <title>The Amborella genome and the evolution of flowering plants.</title>
        <authorList>
            <consortium name="Amborella Genome Project"/>
        </authorList>
    </citation>
    <scope>NUCLEOTIDE SEQUENCE [LARGE SCALE GENOMIC DNA]</scope>
</reference>
<dbReference type="Gramene" id="ERN19416">
    <property type="protein sequence ID" value="ERN19416"/>
    <property type="gene ID" value="AMTR_s00069p00164760"/>
</dbReference>
<evidence type="ECO:0000313" key="1">
    <source>
        <dbReference type="EMBL" id="ERN19416.1"/>
    </source>
</evidence>
<organism evidence="1 2">
    <name type="scientific">Amborella trichopoda</name>
    <dbReference type="NCBI Taxonomy" id="13333"/>
    <lineage>
        <taxon>Eukaryota</taxon>
        <taxon>Viridiplantae</taxon>
        <taxon>Streptophyta</taxon>
        <taxon>Embryophyta</taxon>
        <taxon>Tracheophyta</taxon>
        <taxon>Spermatophyta</taxon>
        <taxon>Magnoliopsida</taxon>
        <taxon>Amborellales</taxon>
        <taxon>Amborellaceae</taxon>
        <taxon>Amborella</taxon>
    </lineage>
</organism>
<name>U5D1A8_AMBTC</name>
<dbReference type="HOGENOM" id="CLU_2761176_0_0_1"/>
<dbReference type="EMBL" id="KI392069">
    <property type="protein sequence ID" value="ERN19416.1"/>
    <property type="molecule type" value="Genomic_DNA"/>
</dbReference>
<gene>
    <name evidence="1" type="ORF">AMTR_s00069p00164760</name>
</gene>
<keyword evidence="2" id="KW-1185">Reference proteome</keyword>